<evidence type="ECO:0000313" key="2">
    <source>
        <dbReference type="EMBL" id="CAD6196903.1"/>
    </source>
</evidence>
<evidence type="ECO:0000313" key="3">
    <source>
        <dbReference type="Proteomes" id="UP000835052"/>
    </source>
</evidence>
<accession>A0A8S1HNU2</accession>
<evidence type="ECO:0000256" key="1">
    <source>
        <dbReference type="SAM" id="Phobius"/>
    </source>
</evidence>
<gene>
    <name evidence="2" type="ORF">CAUJ_LOCUS12814</name>
</gene>
<feature type="transmembrane region" description="Helical" evidence="1">
    <location>
        <begin position="172"/>
        <end position="192"/>
    </location>
</feature>
<name>A0A8S1HNU2_9PELO</name>
<feature type="transmembrane region" description="Helical" evidence="1">
    <location>
        <begin position="132"/>
        <end position="151"/>
    </location>
</feature>
<keyword evidence="1" id="KW-0472">Membrane</keyword>
<dbReference type="Proteomes" id="UP000835052">
    <property type="component" value="Unassembled WGS sequence"/>
</dbReference>
<keyword evidence="1" id="KW-1133">Transmembrane helix</keyword>
<comment type="caution">
    <text evidence="2">The sequence shown here is derived from an EMBL/GenBank/DDBJ whole genome shotgun (WGS) entry which is preliminary data.</text>
</comment>
<feature type="transmembrane region" description="Helical" evidence="1">
    <location>
        <begin position="79"/>
        <end position="96"/>
    </location>
</feature>
<proteinExistence type="predicted"/>
<dbReference type="OrthoDB" id="5864807at2759"/>
<feature type="transmembrane region" description="Helical" evidence="1">
    <location>
        <begin position="31"/>
        <end position="50"/>
    </location>
</feature>
<reference evidence="2" key="1">
    <citation type="submission" date="2020-10" db="EMBL/GenBank/DDBJ databases">
        <authorList>
            <person name="Kikuchi T."/>
        </authorList>
    </citation>
    <scope>NUCLEOTIDE SEQUENCE</scope>
    <source>
        <strain evidence="2">NKZ352</strain>
    </source>
</reference>
<feature type="transmembrane region" description="Helical" evidence="1">
    <location>
        <begin position="108"/>
        <end position="126"/>
    </location>
</feature>
<dbReference type="AlphaFoldDB" id="A0A8S1HNU2"/>
<organism evidence="2 3">
    <name type="scientific">Caenorhabditis auriculariae</name>
    <dbReference type="NCBI Taxonomy" id="2777116"/>
    <lineage>
        <taxon>Eukaryota</taxon>
        <taxon>Metazoa</taxon>
        <taxon>Ecdysozoa</taxon>
        <taxon>Nematoda</taxon>
        <taxon>Chromadorea</taxon>
        <taxon>Rhabditida</taxon>
        <taxon>Rhabditina</taxon>
        <taxon>Rhabditomorpha</taxon>
        <taxon>Rhabditoidea</taxon>
        <taxon>Rhabditidae</taxon>
        <taxon>Peloderinae</taxon>
        <taxon>Caenorhabditis</taxon>
    </lineage>
</organism>
<protein>
    <submittedName>
        <fullName evidence="2">Uncharacterized protein</fullName>
    </submittedName>
</protein>
<keyword evidence="1" id="KW-0812">Transmembrane</keyword>
<keyword evidence="3" id="KW-1185">Reference proteome</keyword>
<feature type="transmembrane region" description="Helical" evidence="1">
    <location>
        <begin position="198"/>
        <end position="218"/>
    </location>
</feature>
<dbReference type="EMBL" id="CAJGYM010000082">
    <property type="protein sequence ID" value="CAD6196903.1"/>
    <property type="molecule type" value="Genomic_DNA"/>
</dbReference>
<sequence>MSFTSPAQSLAIYGGTAFLAYLETSGYDKDHPFLLCLPTAVLCLLTLATTMHPKPRFATAASFFLLSVATYSQSSSRTAVVLSILIFSLANIFYYISFRELVTRWSKALWLLSLVLLTLSLFHLFYDLVVAIPFLIVVLSVLLATHVLIFVGAGSLCQFGYHGDYDSRQASFLRLFGSILSWTSTMLFLLNSFTRHTILLHTWSRILFYIAHGLLFIANERTF</sequence>